<dbReference type="SUPFAM" id="SSF143120">
    <property type="entry name" value="YefM-like"/>
    <property type="match status" value="1"/>
</dbReference>
<gene>
    <name evidence="2" type="ORF">S06H3_49391</name>
</gene>
<dbReference type="EMBL" id="BARV01031185">
    <property type="protein sequence ID" value="GAI34848.1"/>
    <property type="molecule type" value="Genomic_DNA"/>
</dbReference>
<dbReference type="InterPro" id="IPR006442">
    <property type="entry name" value="Antitoxin_Phd/YefM"/>
</dbReference>
<proteinExistence type="inferred from homology"/>
<organism evidence="2">
    <name type="scientific">marine sediment metagenome</name>
    <dbReference type="NCBI Taxonomy" id="412755"/>
    <lineage>
        <taxon>unclassified sequences</taxon>
        <taxon>metagenomes</taxon>
        <taxon>ecological metagenomes</taxon>
    </lineage>
</organism>
<comment type="caution">
    <text evidence="2">The sequence shown here is derived from an EMBL/GenBank/DDBJ whole genome shotgun (WGS) entry which is preliminary data.</text>
</comment>
<comment type="similarity">
    <text evidence="1">Belongs to the phD/YefM antitoxin family.</text>
</comment>
<dbReference type="Pfam" id="PF02604">
    <property type="entry name" value="PhdYeFM_antitox"/>
    <property type="match status" value="1"/>
</dbReference>
<dbReference type="NCBIfam" id="TIGR01552">
    <property type="entry name" value="phd_fam"/>
    <property type="match status" value="1"/>
</dbReference>
<sequence>MTINGTVAIIEFMITTIIPLADARAEFGKLTDRLEKLKTVLLTKRGRPKAVLVDVDYWEKVMRQLGLLTRKTYISKDLLPYTREFSDAEINEWLKEDRL</sequence>
<dbReference type="InterPro" id="IPR036165">
    <property type="entry name" value="YefM-like_sf"/>
</dbReference>
<dbReference type="Gene3D" id="3.40.1620.10">
    <property type="entry name" value="YefM-like domain"/>
    <property type="match status" value="1"/>
</dbReference>
<protein>
    <recommendedName>
        <fullName evidence="3">Antitoxin</fullName>
    </recommendedName>
</protein>
<reference evidence="2" key="1">
    <citation type="journal article" date="2014" name="Front. Microbiol.">
        <title>High frequency of phylogenetically diverse reductive dehalogenase-homologous genes in deep subseafloor sedimentary metagenomes.</title>
        <authorList>
            <person name="Kawai M."/>
            <person name="Futagami T."/>
            <person name="Toyoda A."/>
            <person name="Takaki Y."/>
            <person name="Nishi S."/>
            <person name="Hori S."/>
            <person name="Arai W."/>
            <person name="Tsubouchi T."/>
            <person name="Morono Y."/>
            <person name="Uchiyama I."/>
            <person name="Ito T."/>
            <person name="Fujiyama A."/>
            <person name="Inagaki F."/>
            <person name="Takami H."/>
        </authorList>
    </citation>
    <scope>NUCLEOTIDE SEQUENCE</scope>
    <source>
        <strain evidence="2">Expedition CK06-06</strain>
    </source>
</reference>
<name>X1MU87_9ZZZZ</name>
<evidence type="ECO:0000313" key="2">
    <source>
        <dbReference type="EMBL" id="GAI34848.1"/>
    </source>
</evidence>
<evidence type="ECO:0000256" key="1">
    <source>
        <dbReference type="ARBA" id="ARBA00009981"/>
    </source>
</evidence>
<evidence type="ECO:0008006" key="3">
    <source>
        <dbReference type="Google" id="ProtNLM"/>
    </source>
</evidence>
<accession>X1MU87</accession>
<dbReference type="AlphaFoldDB" id="X1MU87"/>